<proteinExistence type="inferred from homology"/>
<reference evidence="6" key="1">
    <citation type="journal article" date="2014" name="Int. J. Syst. Evol. Microbiol.">
        <title>Complete genome sequence of Corynebacterium casei LMG S-19264T (=DSM 44701T), isolated from a smear-ripened cheese.</title>
        <authorList>
            <consortium name="US DOE Joint Genome Institute (JGI-PGF)"/>
            <person name="Walter F."/>
            <person name="Albersmeier A."/>
            <person name="Kalinowski J."/>
            <person name="Ruckert C."/>
        </authorList>
    </citation>
    <scope>NUCLEOTIDE SEQUENCE</scope>
    <source>
        <strain evidence="6">KCTC 32337</strain>
    </source>
</reference>
<evidence type="ECO:0000313" key="6">
    <source>
        <dbReference type="EMBL" id="GGZ74324.1"/>
    </source>
</evidence>
<evidence type="ECO:0000256" key="2">
    <source>
        <dbReference type="ARBA" id="ARBA00022729"/>
    </source>
</evidence>
<dbReference type="InterPro" id="IPR036962">
    <property type="entry name" value="Glyco_hydro_3_N_sf"/>
</dbReference>
<dbReference type="InterPro" id="IPR026891">
    <property type="entry name" value="Fn3-like"/>
</dbReference>
<dbReference type="GO" id="GO:0046556">
    <property type="term" value="F:alpha-L-arabinofuranosidase activity"/>
    <property type="evidence" value="ECO:0007669"/>
    <property type="project" value="TreeGrafter"/>
</dbReference>
<dbReference type="GO" id="GO:0045493">
    <property type="term" value="P:xylan catabolic process"/>
    <property type="evidence" value="ECO:0007669"/>
    <property type="project" value="InterPro"/>
</dbReference>
<protein>
    <submittedName>
        <fullName evidence="6">Glycosyl hydrolase</fullName>
    </submittedName>
</protein>
<evidence type="ECO:0000256" key="3">
    <source>
        <dbReference type="ARBA" id="ARBA00022801"/>
    </source>
</evidence>
<dbReference type="Pfam" id="PF01915">
    <property type="entry name" value="Glyco_hydro_3_C"/>
    <property type="match status" value="1"/>
</dbReference>
<evidence type="ECO:0000313" key="7">
    <source>
        <dbReference type="Proteomes" id="UP000622604"/>
    </source>
</evidence>
<dbReference type="Pfam" id="PF00933">
    <property type="entry name" value="Glyco_hydro_3"/>
    <property type="match status" value="1"/>
</dbReference>
<dbReference type="PANTHER" id="PTHR42721:SF3">
    <property type="entry name" value="BETA-D-XYLOSIDASE 5-RELATED"/>
    <property type="match status" value="1"/>
</dbReference>
<dbReference type="EMBL" id="BMZC01000011">
    <property type="protein sequence ID" value="GGZ74324.1"/>
    <property type="molecule type" value="Genomic_DNA"/>
</dbReference>
<dbReference type="InterPro" id="IPR036881">
    <property type="entry name" value="Glyco_hydro_3_C_sf"/>
</dbReference>
<dbReference type="InterPro" id="IPR002772">
    <property type="entry name" value="Glyco_hydro_3_C"/>
</dbReference>
<accession>A0A8H9M296</accession>
<dbReference type="SUPFAM" id="SSF52279">
    <property type="entry name" value="Beta-D-glucan exohydrolase, C-terminal domain"/>
    <property type="match status" value="1"/>
</dbReference>
<dbReference type="Gene3D" id="2.60.40.10">
    <property type="entry name" value="Immunoglobulins"/>
    <property type="match status" value="1"/>
</dbReference>
<dbReference type="Proteomes" id="UP000622604">
    <property type="component" value="Unassembled WGS sequence"/>
</dbReference>
<dbReference type="InterPro" id="IPR001764">
    <property type="entry name" value="Glyco_hydro_3_N"/>
</dbReference>
<comment type="caution">
    <text evidence="6">The sequence shown here is derived from an EMBL/GenBank/DDBJ whole genome shotgun (WGS) entry which is preliminary data.</text>
</comment>
<dbReference type="InterPro" id="IPR013783">
    <property type="entry name" value="Ig-like_fold"/>
</dbReference>
<dbReference type="PRINTS" id="PR00133">
    <property type="entry name" value="GLHYDRLASE3"/>
</dbReference>
<feature type="chain" id="PRO_5034308587" evidence="4">
    <location>
        <begin position="22"/>
        <end position="733"/>
    </location>
</feature>
<dbReference type="RefSeq" id="WP_191866807.1">
    <property type="nucleotide sequence ID" value="NZ_BMZC01000011.1"/>
</dbReference>
<dbReference type="InterPro" id="IPR044993">
    <property type="entry name" value="BXL"/>
</dbReference>
<name>A0A8H9M296_9ALTE</name>
<organism evidence="6 7">
    <name type="scientific">Paraglaciecola chathamensis</name>
    <dbReference type="NCBI Taxonomy" id="368405"/>
    <lineage>
        <taxon>Bacteria</taxon>
        <taxon>Pseudomonadati</taxon>
        <taxon>Pseudomonadota</taxon>
        <taxon>Gammaproteobacteria</taxon>
        <taxon>Alteromonadales</taxon>
        <taxon>Alteromonadaceae</taxon>
        <taxon>Paraglaciecola</taxon>
    </lineage>
</organism>
<evidence type="ECO:0000256" key="4">
    <source>
        <dbReference type="SAM" id="SignalP"/>
    </source>
</evidence>
<dbReference type="SUPFAM" id="SSF51445">
    <property type="entry name" value="(Trans)glycosidases"/>
    <property type="match status" value="1"/>
</dbReference>
<evidence type="ECO:0000259" key="5">
    <source>
        <dbReference type="SMART" id="SM01217"/>
    </source>
</evidence>
<dbReference type="GO" id="GO:0009044">
    <property type="term" value="F:xylan 1,4-beta-xylosidase activity"/>
    <property type="evidence" value="ECO:0007669"/>
    <property type="project" value="InterPro"/>
</dbReference>
<dbReference type="AlphaFoldDB" id="A0A8H9M296"/>
<reference evidence="6" key="2">
    <citation type="submission" date="2020-09" db="EMBL/GenBank/DDBJ databases">
        <authorList>
            <person name="Sun Q."/>
            <person name="Kim S."/>
        </authorList>
    </citation>
    <scope>NUCLEOTIDE SEQUENCE</scope>
    <source>
        <strain evidence="6">KCTC 32337</strain>
    </source>
</reference>
<dbReference type="Pfam" id="PF14310">
    <property type="entry name" value="Fn3-like"/>
    <property type="match status" value="1"/>
</dbReference>
<keyword evidence="2 4" id="KW-0732">Signal</keyword>
<feature type="signal peptide" evidence="4">
    <location>
        <begin position="1"/>
        <end position="21"/>
    </location>
</feature>
<dbReference type="Gene3D" id="3.40.50.1700">
    <property type="entry name" value="Glycoside hydrolase family 3 C-terminal domain"/>
    <property type="match status" value="1"/>
</dbReference>
<dbReference type="Gene3D" id="3.20.20.300">
    <property type="entry name" value="Glycoside hydrolase, family 3, N-terminal domain"/>
    <property type="match status" value="1"/>
</dbReference>
<gene>
    <name evidence="6" type="ORF">GCM10011274_35860</name>
</gene>
<dbReference type="InterPro" id="IPR017853">
    <property type="entry name" value="GH"/>
</dbReference>
<keyword evidence="3 6" id="KW-0378">Hydrolase</keyword>
<comment type="similarity">
    <text evidence="1">Belongs to the glycosyl hydrolase 3 family.</text>
</comment>
<dbReference type="GO" id="GO:0031222">
    <property type="term" value="P:arabinan catabolic process"/>
    <property type="evidence" value="ECO:0007669"/>
    <property type="project" value="TreeGrafter"/>
</dbReference>
<evidence type="ECO:0000256" key="1">
    <source>
        <dbReference type="ARBA" id="ARBA00005336"/>
    </source>
</evidence>
<dbReference type="SMART" id="SM01217">
    <property type="entry name" value="Fn3_like"/>
    <property type="match status" value="1"/>
</dbReference>
<sequence>MIIRNAAMSLLALCVATPALANDQPWFDTQLPTQKRIDLLIDAMTLKEKTSQLVNGNVAIERLGLPEYDFWNEALHGVARNGRATVFPQAIGMAATFDQHLLLKAASVISDEARAKFNVSSEIGNRSKYSGLTFWTPNINIFRDPRWGRGQETYGEDPYLTAQMGKAMVNGLQGDHPKYLKTAAAAKHFAVHSGPEALRHEFDAIASPKDMYETYFPAFEALVTEANVETVMAAYNRVNGHPAGGSDFLLNTVLRDKWGFSGHVVSDCWGLADFHQYHKVTANAVESAALAINTGTDLNCGAVYNALPDAVEAGLVDEKTIDKRLSKVLATKFKLGFFDPKDDNPYNNISADVVNSEAHAQVAYEMAVKSIVLLQNKNNILPLDRNIRNLYVTGPFASSSEVLLGNYYGLSGKTTNILDGITANVSVGTTINYKQGILPYQANVNPIDWTTGEAKQMGDVIIAVMGLSGAYEGEEGEAIASPHKGDRLSLDLPEHQIAFLRKLRKDNDKPVVVVLTAGTPVNLTEIAELADAIVFAWYPGQEGGKAVADILFGERSPSGRLPITFPKSEAQLPPYDDYSMQARTYRYMTQEPMYPFGFGLSYAQVKFDNITLGNTQALASKNEPQENMTVTVNVTNTGEREFEEVVQLYLKTPDAGVSQPLHSLKGFTRIKLAAGQTEQVLFYIPKKHLYSINEQGKPVLLKGQYSVIVGNASPGNRSETLGAAKPQIAKFVI</sequence>
<dbReference type="PANTHER" id="PTHR42721">
    <property type="entry name" value="SUGAR HYDROLASE-RELATED"/>
    <property type="match status" value="1"/>
</dbReference>
<feature type="domain" description="Fibronectin type III-like" evidence="5">
    <location>
        <begin position="644"/>
        <end position="713"/>
    </location>
</feature>